<evidence type="ECO:0000313" key="10">
    <source>
        <dbReference type="Proteomes" id="UP001597079"/>
    </source>
</evidence>
<feature type="transmembrane region" description="Helical" evidence="8">
    <location>
        <begin position="25"/>
        <end position="43"/>
    </location>
</feature>
<comment type="caution">
    <text evidence="9">The sequence shown here is derived from an EMBL/GenBank/DDBJ whole genome shotgun (WGS) entry which is preliminary data.</text>
</comment>
<evidence type="ECO:0000256" key="1">
    <source>
        <dbReference type="ARBA" id="ARBA00004651"/>
    </source>
</evidence>
<feature type="transmembrane region" description="Helical" evidence="8">
    <location>
        <begin position="409"/>
        <end position="429"/>
    </location>
</feature>
<dbReference type="PANTHER" id="PTHR43302">
    <property type="entry name" value="TRANSPORTER ARSB-RELATED"/>
    <property type="match status" value="1"/>
</dbReference>
<protein>
    <recommendedName>
        <fullName evidence="8">Arsenical pump membrane protein</fullName>
    </recommendedName>
</protein>
<dbReference type="CDD" id="cd01118">
    <property type="entry name" value="ArsB_permease"/>
    <property type="match status" value="1"/>
</dbReference>
<feature type="transmembrane region" description="Helical" evidence="8">
    <location>
        <begin position="96"/>
        <end position="120"/>
    </location>
</feature>
<evidence type="ECO:0000256" key="6">
    <source>
        <dbReference type="ARBA" id="ARBA00022989"/>
    </source>
</evidence>
<dbReference type="RefSeq" id="WP_377940647.1">
    <property type="nucleotide sequence ID" value="NZ_JBHUCX010000004.1"/>
</dbReference>
<keyword evidence="8" id="KW-0813">Transport</keyword>
<dbReference type="PANTHER" id="PTHR43302:SF5">
    <property type="entry name" value="TRANSPORTER ARSB-RELATED"/>
    <property type="match status" value="1"/>
</dbReference>
<dbReference type="PRINTS" id="PR00758">
    <property type="entry name" value="ARSENICPUMP"/>
</dbReference>
<dbReference type="EMBL" id="JBHUCX010000004">
    <property type="protein sequence ID" value="MFD1673287.1"/>
    <property type="molecule type" value="Genomic_DNA"/>
</dbReference>
<name>A0ABW4JAB4_9BACL</name>
<gene>
    <name evidence="9" type="ORF">ACFSB2_00940</name>
</gene>
<evidence type="ECO:0000256" key="3">
    <source>
        <dbReference type="ARBA" id="ARBA00022475"/>
    </source>
</evidence>
<evidence type="ECO:0000256" key="7">
    <source>
        <dbReference type="ARBA" id="ARBA00023136"/>
    </source>
</evidence>
<keyword evidence="4 8" id="KW-0812">Transmembrane</keyword>
<keyword evidence="3" id="KW-1003">Cell membrane</keyword>
<comment type="subcellular location">
    <subcellularLocation>
        <location evidence="1 8">Cell membrane</location>
        <topology evidence="1 8">Multi-pass membrane protein</topology>
    </subcellularLocation>
</comment>
<dbReference type="Pfam" id="PF02040">
    <property type="entry name" value="ArsB"/>
    <property type="match status" value="1"/>
</dbReference>
<proteinExistence type="inferred from homology"/>
<dbReference type="InterPro" id="IPR000802">
    <property type="entry name" value="Arsenical_pump_ArsB"/>
</dbReference>
<feature type="transmembrane region" description="Helical" evidence="8">
    <location>
        <begin position="222"/>
        <end position="242"/>
    </location>
</feature>
<dbReference type="Proteomes" id="UP001597079">
    <property type="component" value="Unassembled WGS sequence"/>
</dbReference>
<comment type="caution">
    <text evidence="8">Lacks conserved residue(s) required for the propagation of feature annotation.</text>
</comment>
<evidence type="ECO:0000256" key="8">
    <source>
        <dbReference type="RuleBase" id="RU004993"/>
    </source>
</evidence>
<keyword evidence="6 8" id="KW-1133">Transmembrane helix</keyword>
<dbReference type="NCBIfam" id="TIGR00935">
    <property type="entry name" value="2a45"/>
    <property type="match status" value="1"/>
</dbReference>
<feature type="transmembrane region" description="Helical" evidence="8">
    <location>
        <begin position="248"/>
        <end position="268"/>
    </location>
</feature>
<accession>A0ABW4JAB4</accession>
<evidence type="ECO:0000256" key="5">
    <source>
        <dbReference type="ARBA" id="ARBA00022849"/>
    </source>
</evidence>
<comment type="function">
    <text evidence="8">Involved in arsenical resistance. Thought to form the channel of an arsenite pump.</text>
</comment>
<sequence length="431" mass="47607">MSGALAFAIFIATLVVVIWRPRGLSIGWTAMSGAIVALLTGVVHWRDVWTVTTIVWDATFAFIGIIIFSTVLDKIGFFEWAALHMARLAKGDGRRLFILVSLLGAAVSALFTNDGAALILTPIVLEKMHLLKFDLRRTIPFVLASGFIADSASLPLVVSNLVNIVTADYFHIGFLHYLLHMIVPYFVSVGISLLMFMLLFYREIPSTYDVRMLRPPGEAIRHRGMFVISWVLLGVLSAGYIVTDLLHIPVSFMTALIAIVFLCSARWTNVLRPWPILRNAPWSIVFFSIGMYVVVFGLQNVGLTHVLTKLISVLSAHGTWMGVFATGLVMAFVSSVMNNLPSVMIGAISVHGLHHLPWLQEMYVYANVIGCDLGPKMTPLGSLATLLWLHVLAQKGVRIRVWTYCKTGFLLTVPTLVATLASLYGWGLLLH</sequence>
<reference evidence="10" key="1">
    <citation type="journal article" date="2019" name="Int. J. Syst. Evol. Microbiol.">
        <title>The Global Catalogue of Microorganisms (GCM) 10K type strain sequencing project: providing services to taxonomists for standard genome sequencing and annotation.</title>
        <authorList>
            <consortium name="The Broad Institute Genomics Platform"/>
            <consortium name="The Broad Institute Genome Sequencing Center for Infectious Disease"/>
            <person name="Wu L."/>
            <person name="Ma J."/>
        </authorList>
    </citation>
    <scope>NUCLEOTIDE SEQUENCE [LARGE SCALE GENOMIC DNA]</scope>
    <source>
        <strain evidence="10">CGMCC 1.12286</strain>
    </source>
</reference>
<evidence type="ECO:0000256" key="4">
    <source>
        <dbReference type="ARBA" id="ARBA00022692"/>
    </source>
</evidence>
<keyword evidence="5 8" id="KW-0059">Arsenical resistance</keyword>
<dbReference type="NCBIfam" id="NF011980">
    <property type="entry name" value="PRK15445.1"/>
    <property type="match status" value="1"/>
</dbReference>
<feature type="transmembrane region" description="Helical" evidence="8">
    <location>
        <begin position="55"/>
        <end position="76"/>
    </location>
</feature>
<feature type="transmembrane region" description="Helical" evidence="8">
    <location>
        <begin position="280"/>
        <end position="298"/>
    </location>
</feature>
<evidence type="ECO:0000256" key="2">
    <source>
        <dbReference type="ARBA" id="ARBA00006433"/>
    </source>
</evidence>
<evidence type="ECO:0000313" key="9">
    <source>
        <dbReference type="EMBL" id="MFD1673287.1"/>
    </source>
</evidence>
<feature type="transmembrane region" description="Helical" evidence="8">
    <location>
        <begin position="182"/>
        <end position="201"/>
    </location>
</feature>
<comment type="similarity">
    <text evidence="2 8">Belongs to the ArsB family.</text>
</comment>
<keyword evidence="10" id="KW-1185">Reference proteome</keyword>
<feature type="transmembrane region" description="Helical" evidence="8">
    <location>
        <begin position="310"/>
        <end position="333"/>
    </location>
</feature>
<organism evidence="9 10">
    <name type="scientific">Alicyclobacillus fodiniaquatilis</name>
    <dbReference type="NCBI Taxonomy" id="1661150"/>
    <lineage>
        <taxon>Bacteria</taxon>
        <taxon>Bacillati</taxon>
        <taxon>Bacillota</taxon>
        <taxon>Bacilli</taxon>
        <taxon>Bacillales</taxon>
        <taxon>Alicyclobacillaceae</taxon>
        <taxon>Alicyclobacillus</taxon>
    </lineage>
</organism>
<keyword evidence="7 8" id="KW-0472">Membrane</keyword>